<keyword evidence="1" id="KW-1133">Transmembrane helix</keyword>
<dbReference type="AlphaFoldDB" id="A0A0A8XS08"/>
<organism evidence="2">
    <name type="scientific">Arundo donax</name>
    <name type="common">Giant reed</name>
    <name type="synonym">Donax arundinaceus</name>
    <dbReference type="NCBI Taxonomy" id="35708"/>
    <lineage>
        <taxon>Eukaryota</taxon>
        <taxon>Viridiplantae</taxon>
        <taxon>Streptophyta</taxon>
        <taxon>Embryophyta</taxon>
        <taxon>Tracheophyta</taxon>
        <taxon>Spermatophyta</taxon>
        <taxon>Magnoliopsida</taxon>
        <taxon>Liliopsida</taxon>
        <taxon>Poales</taxon>
        <taxon>Poaceae</taxon>
        <taxon>PACMAD clade</taxon>
        <taxon>Arundinoideae</taxon>
        <taxon>Arundineae</taxon>
        <taxon>Arundo</taxon>
    </lineage>
</organism>
<evidence type="ECO:0000313" key="2">
    <source>
        <dbReference type="EMBL" id="JAD14507.1"/>
    </source>
</evidence>
<proteinExistence type="predicted"/>
<protein>
    <submittedName>
        <fullName evidence="2">Uncharacterized protein</fullName>
    </submittedName>
</protein>
<sequence length="336" mass="35527">MGGRLSEQRLSQDAATVGPSSSFAAASLAKAACIEPTTFRAVSRASGSRSFSRSAATFRSADIPNSFIASMSILEVQWEMATAALALTLRLAWWTYALSFLSRGRGGIDAAIARIAFSASSHTNRLSWDAFSRSWSSSLSNASSEADERRLPKELKMSVQAMMDVFNTALRGLFIVFTIASITFSRIGFRREEWWIVRRRASLSASQVLTQSLESSSATKPAALALGLVAASNSSDGMYSTACSPAAAVALGAEFSSFFLFLPLPGEAARTVGAAATLGTFLGRSSTTAGNVLSIARRAMGYCCWSSSPAAAELGGVSLVLVDGDEDAKRGLRLMD</sequence>
<name>A0A0A8XS08_ARUDO</name>
<feature type="transmembrane region" description="Helical" evidence="1">
    <location>
        <begin position="169"/>
        <end position="189"/>
    </location>
</feature>
<dbReference type="EMBL" id="GBRH01283388">
    <property type="protein sequence ID" value="JAD14507.1"/>
    <property type="molecule type" value="Transcribed_RNA"/>
</dbReference>
<reference evidence="2" key="1">
    <citation type="submission" date="2014-09" db="EMBL/GenBank/DDBJ databases">
        <authorList>
            <person name="Magalhaes I.L.F."/>
            <person name="Oliveira U."/>
            <person name="Santos F.R."/>
            <person name="Vidigal T.H.D.A."/>
            <person name="Brescovit A.D."/>
            <person name="Santos A.J."/>
        </authorList>
    </citation>
    <scope>NUCLEOTIDE SEQUENCE</scope>
    <source>
        <tissue evidence="2">Shoot tissue taken approximately 20 cm above the soil surface</tissue>
    </source>
</reference>
<keyword evidence="1" id="KW-0812">Transmembrane</keyword>
<reference evidence="2" key="2">
    <citation type="journal article" date="2015" name="Data Brief">
        <title>Shoot transcriptome of the giant reed, Arundo donax.</title>
        <authorList>
            <person name="Barrero R.A."/>
            <person name="Guerrero F.D."/>
            <person name="Moolhuijzen P."/>
            <person name="Goolsby J.A."/>
            <person name="Tidwell J."/>
            <person name="Bellgard S.E."/>
            <person name="Bellgard M.I."/>
        </authorList>
    </citation>
    <scope>NUCLEOTIDE SEQUENCE</scope>
    <source>
        <tissue evidence="2">Shoot tissue taken approximately 20 cm above the soil surface</tissue>
    </source>
</reference>
<keyword evidence="1" id="KW-0472">Membrane</keyword>
<accession>A0A0A8XS08</accession>
<evidence type="ECO:0000256" key="1">
    <source>
        <dbReference type="SAM" id="Phobius"/>
    </source>
</evidence>